<dbReference type="PROSITE" id="PS00012">
    <property type="entry name" value="PHOSPHOPANTETHEINE"/>
    <property type="match status" value="1"/>
</dbReference>
<feature type="domain" description="Carrier" evidence="7">
    <location>
        <begin position="986"/>
        <end position="1063"/>
    </location>
</feature>
<dbReference type="Pfam" id="PF07993">
    <property type="entry name" value="NAD_binding_4"/>
    <property type="match status" value="1"/>
</dbReference>
<dbReference type="Gene3D" id="3.30.300.30">
    <property type="match status" value="2"/>
</dbReference>
<accession>A0ABV2PG01</accession>
<dbReference type="Gene3D" id="3.30.559.30">
    <property type="entry name" value="Nonribosomal peptide synthetase, condensation domain"/>
    <property type="match status" value="2"/>
</dbReference>
<dbReference type="CDD" id="cd05235">
    <property type="entry name" value="SDR_e1"/>
    <property type="match status" value="1"/>
</dbReference>
<dbReference type="SUPFAM" id="SSF51735">
    <property type="entry name" value="NAD(P)-binding Rossmann-fold domains"/>
    <property type="match status" value="1"/>
</dbReference>
<dbReference type="Proteomes" id="UP001549363">
    <property type="component" value="Unassembled WGS sequence"/>
</dbReference>
<dbReference type="Gene3D" id="3.30.559.10">
    <property type="entry name" value="Chloramphenicol acetyltransferase-like domain"/>
    <property type="match status" value="2"/>
</dbReference>
<reference evidence="8 9" key="1">
    <citation type="submission" date="2024-06" db="EMBL/GenBank/DDBJ databases">
        <title>Sorghum-associated microbial communities from plants grown in Nebraska, USA.</title>
        <authorList>
            <person name="Schachtman D."/>
        </authorList>
    </citation>
    <scope>NUCLEOTIDE SEQUENCE [LARGE SCALE GENOMIC DNA]</scope>
    <source>
        <strain evidence="8 9">736</strain>
    </source>
</reference>
<dbReference type="InterPro" id="IPR042099">
    <property type="entry name" value="ANL_N_sf"/>
</dbReference>
<dbReference type="InterPro" id="IPR036291">
    <property type="entry name" value="NAD(P)-bd_dom_sf"/>
</dbReference>
<evidence type="ECO:0000256" key="3">
    <source>
        <dbReference type="ARBA" id="ARBA00022450"/>
    </source>
</evidence>
<dbReference type="NCBIfam" id="TIGR01746">
    <property type="entry name" value="Thioester-redct"/>
    <property type="match status" value="1"/>
</dbReference>
<evidence type="ECO:0000256" key="1">
    <source>
        <dbReference type="ARBA" id="ARBA00001957"/>
    </source>
</evidence>
<dbReference type="Gene3D" id="3.40.50.12780">
    <property type="entry name" value="N-terminal domain of ligase-like"/>
    <property type="match status" value="1"/>
</dbReference>
<evidence type="ECO:0000313" key="8">
    <source>
        <dbReference type="EMBL" id="MET4559868.1"/>
    </source>
</evidence>
<dbReference type="Gene3D" id="3.40.50.720">
    <property type="entry name" value="NAD(P)-binding Rossmann-like Domain"/>
    <property type="match status" value="1"/>
</dbReference>
<dbReference type="SUPFAM" id="SSF47336">
    <property type="entry name" value="ACP-like"/>
    <property type="match status" value="2"/>
</dbReference>
<dbReference type="Gene3D" id="2.30.38.10">
    <property type="entry name" value="Luciferase, Domain 3"/>
    <property type="match status" value="1"/>
</dbReference>
<dbReference type="Gene3D" id="1.10.1200.10">
    <property type="entry name" value="ACP-like"/>
    <property type="match status" value="2"/>
</dbReference>
<dbReference type="InterPro" id="IPR006162">
    <property type="entry name" value="Ppantetheine_attach_site"/>
</dbReference>
<dbReference type="RefSeq" id="WP_354471118.1">
    <property type="nucleotide sequence ID" value="NZ_JBEPSB010000003.1"/>
</dbReference>
<dbReference type="PANTHER" id="PTHR45527:SF1">
    <property type="entry name" value="FATTY ACID SYNTHASE"/>
    <property type="match status" value="1"/>
</dbReference>
<dbReference type="SUPFAM" id="SSF56801">
    <property type="entry name" value="Acetyl-CoA synthetase-like"/>
    <property type="match status" value="2"/>
</dbReference>
<keyword evidence="3" id="KW-0596">Phosphopantetheine</keyword>
<keyword evidence="4" id="KW-0597">Phosphoprotein</keyword>
<dbReference type="Pfam" id="PF13193">
    <property type="entry name" value="AMP-binding_C"/>
    <property type="match status" value="2"/>
</dbReference>
<dbReference type="InterPro" id="IPR010071">
    <property type="entry name" value="AA_adenyl_dom"/>
</dbReference>
<dbReference type="PROSITE" id="PS50075">
    <property type="entry name" value="CARRIER"/>
    <property type="match status" value="2"/>
</dbReference>
<dbReference type="CDD" id="cd19531">
    <property type="entry name" value="LCL_NRPS-like"/>
    <property type="match status" value="1"/>
</dbReference>
<dbReference type="Pfam" id="PF00668">
    <property type="entry name" value="Condensation"/>
    <property type="match status" value="2"/>
</dbReference>
<proteinExistence type="inferred from homology"/>
<dbReference type="PROSITE" id="PS00455">
    <property type="entry name" value="AMP_BINDING"/>
    <property type="match status" value="2"/>
</dbReference>
<dbReference type="InterPro" id="IPR001242">
    <property type="entry name" value="Condensation_dom"/>
</dbReference>
<comment type="cofactor">
    <cofactor evidence="1">
        <name>pantetheine 4'-phosphate</name>
        <dbReference type="ChEBI" id="CHEBI:47942"/>
    </cofactor>
</comment>
<dbReference type="Gene3D" id="3.40.50.980">
    <property type="match status" value="2"/>
</dbReference>
<protein>
    <submittedName>
        <fullName evidence="8">Fengycin family lipopeptide synthetase D</fullName>
    </submittedName>
</protein>
<dbReference type="InterPro" id="IPR010080">
    <property type="entry name" value="Thioester_reductase-like_dom"/>
</dbReference>
<dbReference type="Pfam" id="PF00550">
    <property type="entry name" value="PP-binding"/>
    <property type="match status" value="2"/>
</dbReference>
<dbReference type="InterPro" id="IPR036736">
    <property type="entry name" value="ACP-like_sf"/>
</dbReference>
<dbReference type="InterPro" id="IPR013120">
    <property type="entry name" value="FAR_NAD-bd"/>
</dbReference>
<dbReference type="PANTHER" id="PTHR45527">
    <property type="entry name" value="NONRIBOSOMAL PEPTIDE SYNTHETASE"/>
    <property type="match status" value="1"/>
</dbReference>
<keyword evidence="9" id="KW-1185">Reference proteome</keyword>
<dbReference type="NCBIfam" id="NF003417">
    <property type="entry name" value="PRK04813.1"/>
    <property type="match status" value="2"/>
</dbReference>
<dbReference type="Pfam" id="PF00501">
    <property type="entry name" value="AMP-binding"/>
    <property type="match status" value="2"/>
</dbReference>
<dbReference type="InterPro" id="IPR023213">
    <property type="entry name" value="CAT-like_dom_sf"/>
</dbReference>
<dbReference type="SUPFAM" id="SSF52777">
    <property type="entry name" value="CoA-dependent acyltransferases"/>
    <property type="match status" value="4"/>
</dbReference>
<evidence type="ECO:0000256" key="4">
    <source>
        <dbReference type="ARBA" id="ARBA00022553"/>
    </source>
</evidence>
<evidence type="ECO:0000313" key="9">
    <source>
        <dbReference type="Proteomes" id="UP001549363"/>
    </source>
</evidence>
<evidence type="ECO:0000256" key="5">
    <source>
        <dbReference type="ARBA" id="ARBA00022598"/>
    </source>
</evidence>
<dbReference type="InterPro" id="IPR025110">
    <property type="entry name" value="AMP-bd_C"/>
</dbReference>
<comment type="caution">
    <text evidence="8">The sequence shown here is derived from an EMBL/GenBank/DDBJ whole genome shotgun (WGS) entry which is preliminary data.</text>
</comment>
<evidence type="ECO:0000256" key="6">
    <source>
        <dbReference type="ARBA" id="ARBA00023194"/>
    </source>
</evidence>
<organism evidence="8 9">
    <name type="scientific">Lysinibacillus parviboronicapiens</name>
    <dbReference type="NCBI Taxonomy" id="436516"/>
    <lineage>
        <taxon>Bacteria</taxon>
        <taxon>Bacillati</taxon>
        <taxon>Bacillota</taxon>
        <taxon>Bacilli</taxon>
        <taxon>Bacillales</taxon>
        <taxon>Bacillaceae</taxon>
        <taxon>Lysinibacillus</taxon>
    </lineage>
</organism>
<dbReference type="EMBL" id="JBEPSB010000003">
    <property type="protein sequence ID" value="MET4559868.1"/>
    <property type="molecule type" value="Genomic_DNA"/>
</dbReference>
<dbReference type="InterPro" id="IPR000873">
    <property type="entry name" value="AMP-dep_synth/lig_dom"/>
</dbReference>
<dbReference type="CDD" id="cd05930">
    <property type="entry name" value="A_NRPS"/>
    <property type="match status" value="2"/>
</dbReference>
<keyword evidence="6" id="KW-0045">Antibiotic biosynthesis</keyword>
<gene>
    <name evidence="8" type="ORF">ABIA69_001011</name>
</gene>
<evidence type="ECO:0000259" key="7">
    <source>
        <dbReference type="PROSITE" id="PS50075"/>
    </source>
</evidence>
<feature type="domain" description="Carrier" evidence="7">
    <location>
        <begin position="2046"/>
        <end position="2120"/>
    </location>
</feature>
<dbReference type="InterPro" id="IPR009081">
    <property type="entry name" value="PP-bd_ACP"/>
</dbReference>
<dbReference type="NCBIfam" id="TIGR01733">
    <property type="entry name" value="AA-adenyl-dom"/>
    <property type="match status" value="2"/>
</dbReference>
<name>A0ABV2PG01_9BACI</name>
<dbReference type="InterPro" id="IPR020845">
    <property type="entry name" value="AMP-binding_CS"/>
</dbReference>
<keyword evidence="5" id="KW-0436">Ligase</keyword>
<dbReference type="InterPro" id="IPR045851">
    <property type="entry name" value="AMP-bd_C_sf"/>
</dbReference>
<evidence type="ECO:0000256" key="2">
    <source>
        <dbReference type="ARBA" id="ARBA00006432"/>
    </source>
</evidence>
<comment type="similarity">
    <text evidence="2">Belongs to the ATP-dependent AMP-binding enzyme family.</text>
</comment>
<sequence>MNRFVKVENAQLITEAQYDVTENQKVLWFARQMDIEAGIYNEPVSIQIKGDLDHKRLQKALQYIVAKHVALQMNIVSTIDGLKQIRKEQFHVDMDFYDWSSYPGAKRDQMLDESLKSNLYTRFDLTSDALFRFKLYQLEPNEYLLHIMFHHIIFDGWSLGLFLQDLEQAYSLDQTFETEKNIHRIQMYEKLLHKHQNYIGTEDYVTSEKYWRARLEGTLPWSEFPTSCARSLVPTYQGGALQYAIKPTLSNLIKQFSKENQVSSYRVWLSIYIVLLNQMTNQTDLVVGMPINTRSRDEEAREVFGYFVNTVPLRIAFSPTETFTELVQKVNDSVKEAIAHRDYPLDHLIQQIKNREGNNPSLYSTVFNMVKLPNFRMEDLETKVITHQNRVSVFDMVWRLVQNQSDALNIEIDYNSGIYDKNDIQNFIDRFQHLLPILLENSDIAICNLELLLPQDYDVYQNTLAVKNVMPMTLDQLIDEQADIHPDRIAITVGQQNITYQELRVLSNQMAQTLLHQGFQKQNRVSIIMNRSIEAVVSMIGVLKAGGIYVPVEPDFPVDRVRFILQDSESTHIITSHKISLRHIQLEQQVILYEDMPKQFITEQGKRTHTMEDAAYVIYTSGSTGNPKGVLIPHKGVIHFIQSLKDTYHFQKNHVHLQFASLIFDASVWEIYSSLLTGGRLYILSEIERKSFNHFIEAIHKQQVNFCLLPTVFFHTLTQASLHDLEKLQSLNYIFVGGETLLPETVRKWQEKVDLKIPIVNAYGPTESTVCVATYPIINKVDETQANIPIGKQLSHTEIYILNEQHQICPPYVPGEIYIGGSSLAQQYVNQPDKTKEAFVTVNLPTSSKARLYKSGDQGRITQDGQVEFLGRIDNQVKIRGYRIELEEIEEQMLQHPSIQHASVIVYQNKNGNQQLIAFYILQKESIVTAEDIQAYLSGKLPYFMLPNYMQDVEKFPLTPSGKIDYNSLQKQAESLLENRTHRYIPPNTDTEIHLQNIWAEVLQMNSEQISIEDDFFKIGGHSLLTVQVINRIHARFHVQISLKDLYIYRTIHTCADYIDQLNPLDKEVVIPQIPEQTYYPLSHAQKRLWFLYKRYPEDRTYDIPVLVEIQPGIQINMLNKALYEVVQRHEIFRTVFMEKQGEPVQHIREEISTIAKHVDITSIKKSKQAAYRMKCIQEFDSKEFDLEQGPLFRTILFTASEDCSWLYLNFHHIIMDEWSLQRFLKELLEVYKEILLNKSVHTTKPTVRYVDYVAWQYKHLSLGTWELEKQYWKQEFQNVLPQLSLPYDRMRPSTPSNHGAVLSKKIDQVHLAGLRKIAQQEEVSLFILLFTAYTQFLQQICGQNDLIVGTPVTGRQHTAFEDVQGFFVNTVAIRVNTTDASTMKELCEVVKEKCLLAFQHQNYPFDKVIEVVNPERTAHDNPIFQTMFSYQQNTAQQHNLHRLDIQPVKQAISKFDLSLTFLESEDGLVMDLEYNTDLFERTTISRFAEQLLQTLQMIQTDFTTSLCQLNMLCNTDKTVYQKLNDTYMAMPSHSSIQERFYQQVYKRPDSIAISTEDSSYTYEEVNHYSNQIAHYLIEKGMQLNDVAAIFLERSFESIVCMLGVLKAGGTYVPIDIKYPPERVSYIVNDSKAKLILTKNSLKKESLSHYEQVAVIEDMLASSAIQDILNKNTAEDTAYMIYTSGSTGNPKGTLLRHAGVLNLVEWRSQTFHITEQDVLSQFYSHSFDSSVSEIFSALLTGARLHLLNEEQRFSSQAYFDAVSTYNITISDVATAFFKQLANGVSSKQHIPLKSLRVLIMGGEAASAEAIRKWQSEMSDTVQIVNEYGPTETTVSSLYYCVSTKVDSTVTQIPIGKPIANTKVYILNENMQMCPIGVIGELYIESVGTAIGYVNQPDRTKQSFLSNPFSTENHSILYRTGDLVRLALNGSVEYMGRRDRQVKIRGYRIELGEIEDVLVQEPRIQQAVVLPDAEGNELHAYFTVYNQSKISIEEAYKHVSTTLPEYMVPKGYVCVSEIPVTQNGKIDVQKLLGQYQIQYRKNKNHQPPVTETQKVLANVWAEVLNIKDLNIKDDFFALGGHSLKIMPTLVKLKPYFPHLRIQDFFHYRTIEKLARKIDSEALQQENSIAATVGEHKKENNIYIDKQENSKKWDTLIQVSQQKLRSILLTGGTGFLGSHILEQLLLLPDTVIYCLVRNQKQTSMENKVREKMEFYFGEAILEKMKHRVHIIEGDLSKEHLGITPNVKKQLIQEIDTIIHCGGDVRHYGDREHFIQVNVESTKYLLELSKDARARFHYISTISISGHAPHDAKEFLFSERDFDRGQQLDNVYIESKFLAEKLVREAIKEGVPATVYRVGNLVGHTLDGRFQENIEGNAFYRVIKAILLLQVAPDIHTYIDLVPIDFGSKAIVQLACTKETEGETFHICNPVQIEWKPFVEYLKQSGHPIKIVDTEQFMNLFKDYTLSDKQKYALELMVPLLEETAENSLSIPTCQDTQRFLQEVGVVCELPDAKFVSNLIDYGSSIGFFPSSREHTTV</sequence>